<evidence type="ECO:0000256" key="2">
    <source>
        <dbReference type="ARBA" id="ARBA00022448"/>
    </source>
</evidence>
<dbReference type="EMBL" id="JADAQX010000258">
    <property type="protein sequence ID" value="KAF8820989.1"/>
    <property type="molecule type" value="Genomic_DNA"/>
</dbReference>
<evidence type="ECO:0000313" key="7">
    <source>
        <dbReference type="Proteomes" id="UP000823046"/>
    </source>
</evidence>
<keyword evidence="4" id="KW-0653">Protein transport</keyword>
<reference evidence="6 7" key="1">
    <citation type="journal article" date="2020" name="bioRxiv">
        <title>Metabolic contributions of an alphaproteobacterial endosymbiont in the apicomplexan Cardiosporidium cionae.</title>
        <authorList>
            <person name="Hunter E.S."/>
            <person name="Paight C.J."/>
            <person name="Lane C.E."/>
        </authorList>
    </citation>
    <scope>NUCLEOTIDE SEQUENCE [LARGE SCALE GENOMIC DNA]</scope>
    <source>
        <strain evidence="6">ESH_2018</strain>
    </source>
</reference>
<evidence type="ECO:0000259" key="5">
    <source>
        <dbReference type="PROSITE" id="PS50219"/>
    </source>
</evidence>
<dbReference type="PROSITE" id="PS50219">
    <property type="entry name" value="CNH"/>
    <property type="match status" value="1"/>
</dbReference>
<gene>
    <name evidence="6" type="ORF">IE077_000371</name>
</gene>
<name>A0ABQ7JAI5_9APIC</name>
<dbReference type="InterPro" id="IPR001180">
    <property type="entry name" value="CNH_dom"/>
</dbReference>
<dbReference type="SUPFAM" id="SSF50978">
    <property type="entry name" value="WD40 repeat-like"/>
    <property type="match status" value="1"/>
</dbReference>
<dbReference type="Pfam" id="PF00780">
    <property type="entry name" value="CNH"/>
    <property type="match status" value="1"/>
</dbReference>
<proteinExistence type="predicted"/>
<comment type="caution">
    <text evidence="6">The sequence shown here is derived from an EMBL/GenBank/DDBJ whole genome shotgun (WGS) entry which is preliminary data.</text>
</comment>
<dbReference type="PANTHER" id="PTHR12894:SF27">
    <property type="entry name" value="TRANSFORMING GROWTH FACTOR-BETA RECEPTOR-ASSOCIATED PROTEIN 1"/>
    <property type="match status" value="1"/>
</dbReference>
<dbReference type="InterPro" id="IPR036322">
    <property type="entry name" value="WD40_repeat_dom_sf"/>
</dbReference>
<keyword evidence="7" id="KW-1185">Reference proteome</keyword>
<feature type="non-terminal residue" evidence="6">
    <location>
        <position position="421"/>
    </location>
</feature>
<keyword evidence="3" id="KW-0963">Cytoplasm</keyword>
<evidence type="ECO:0000256" key="4">
    <source>
        <dbReference type="ARBA" id="ARBA00022927"/>
    </source>
</evidence>
<sequence length="421" mass="47733">MIHCIVLSCLEDKMKLFKIVPVVDGIPESVTAITYVKYSLYIGTHGGTIYRYSIAESADAEDIVNSGAISGSIRLSYKRRIDSLTAIPSKDALCCLADGIFQVLPSHLNSFGSTLVKGVSTYCFLHDDDFAPVRLCVAIRKKLLFYILSESGFKFSKEISIPDVALVLCWDRQWICAAFRKEYALIKETDGTYSEIFPLDSTFKTLPKICLLPENELLLVGQDNLGIFFNFHTQQPSKKDTIQWPSAIQQLGAFPPYIVAILQSGSIEIHSIRDQRLCQRLELSELSLISDSENTIFLGFPSAIFCLHPIPFTRQMQKLLLEKNLSEALELLNSNFEPEDPRRAEELANFHLYGGWTLFNQLQFPGAFQHFSHAKLDISFLLAFWKSYLPTWWRPTERVAPLTGDEVFKELLPQPLDIHSF</sequence>
<organism evidence="6 7">
    <name type="scientific">Cardiosporidium cionae</name>
    <dbReference type="NCBI Taxonomy" id="476202"/>
    <lineage>
        <taxon>Eukaryota</taxon>
        <taxon>Sar</taxon>
        <taxon>Alveolata</taxon>
        <taxon>Apicomplexa</taxon>
        <taxon>Aconoidasida</taxon>
        <taxon>Nephromycida</taxon>
        <taxon>Cardiosporidium</taxon>
    </lineage>
</organism>
<dbReference type="PANTHER" id="PTHR12894">
    <property type="entry name" value="CNH DOMAIN CONTAINING"/>
    <property type="match status" value="1"/>
</dbReference>
<accession>A0ABQ7JAI5</accession>
<feature type="domain" description="CNH" evidence="5">
    <location>
        <begin position="27"/>
        <end position="296"/>
    </location>
</feature>
<evidence type="ECO:0000313" key="6">
    <source>
        <dbReference type="EMBL" id="KAF8820989.1"/>
    </source>
</evidence>
<dbReference type="InterPro" id="IPR032914">
    <property type="entry name" value="Vam6/VPS39/TRAP1"/>
</dbReference>
<evidence type="ECO:0000256" key="1">
    <source>
        <dbReference type="ARBA" id="ARBA00004496"/>
    </source>
</evidence>
<dbReference type="Proteomes" id="UP000823046">
    <property type="component" value="Unassembled WGS sequence"/>
</dbReference>
<evidence type="ECO:0000256" key="3">
    <source>
        <dbReference type="ARBA" id="ARBA00022490"/>
    </source>
</evidence>
<keyword evidence="2" id="KW-0813">Transport</keyword>
<protein>
    <recommendedName>
        <fullName evidence="5">CNH domain-containing protein</fullName>
    </recommendedName>
</protein>
<comment type="subcellular location">
    <subcellularLocation>
        <location evidence="1">Cytoplasm</location>
    </subcellularLocation>
</comment>